<gene>
    <name evidence="3" type="ORF">BU23DRAFT_569800</name>
</gene>
<comment type="similarity">
    <text evidence="1">Belongs to the metallo-dependent hydrolases superfamily.</text>
</comment>
<dbReference type="InterPro" id="IPR052350">
    <property type="entry name" value="Metallo-dep_Lactonases"/>
</dbReference>
<name>A0A6A5V5V0_9PLEO</name>
<dbReference type="InterPro" id="IPR006680">
    <property type="entry name" value="Amidohydro-rel"/>
</dbReference>
<feature type="domain" description="Amidohydrolase-related" evidence="2">
    <location>
        <begin position="223"/>
        <end position="359"/>
    </location>
</feature>
<dbReference type="InterPro" id="IPR032466">
    <property type="entry name" value="Metal_Hydrolase"/>
</dbReference>
<dbReference type="OrthoDB" id="2135488at2759"/>
<dbReference type="Pfam" id="PF04909">
    <property type="entry name" value="Amidohydro_2"/>
    <property type="match status" value="1"/>
</dbReference>
<dbReference type="SUPFAM" id="SSF51556">
    <property type="entry name" value="Metallo-dependent hydrolases"/>
    <property type="match status" value="1"/>
</dbReference>
<sequence>MAPPKILDSHIHLWPSTATSSTDHAWMTPGFFLAKQHGIQEYDAATRSAPVQPAGFVYVETDRYIPSSTPDIPAEDAPEAKREKLKSWAKAPLAELAYLRRLVTGEVQEGDGAGEGDGQRAKGLVVWAPFHVSGELFEVYLELAREVLGQQAWGRVVGFRYLLQGRSAEEVKGIIGNAWFVKNIKTVCEKGERRRAFDVGVDAHRDGVETVEAVARLVEQTGEGVNFVLNHLCKPDLSTPEWGGFERWKTALGRLSSHPNLYMKLSGALNEFSPNQTPPNKVDILKALTPYLDHVLQNFGAHRILFGSDWPVCNVGGPKGEQGNWGYWVEVVESWVKEKGLSEGEKEWVWGKTAASAYEIGEF</sequence>
<dbReference type="PANTHER" id="PTHR43569:SF2">
    <property type="entry name" value="AMIDOHYDROLASE-RELATED DOMAIN-CONTAINING PROTEIN"/>
    <property type="match status" value="1"/>
</dbReference>
<reference evidence="3" key="1">
    <citation type="journal article" date="2020" name="Stud. Mycol.">
        <title>101 Dothideomycetes genomes: a test case for predicting lifestyles and emergence of pathogens.</title>
        <authorList>
            <person name="Haridas S."/>
            <person name="Albert R."/>
            <person name="Binder M."/>
            <person name="Bloem J."/>
            <person name="Labutti K."/>
            <person name="Salamov A."/>
            <person name="Andreopoulos B."/>
            <person name="Baker S."/>
            <person name="Barry K."/>
            <person name="Bills G."/>
            <person name="Bluhm B."/>
            <person name="Cannon C."/>
            <person name="Castanera R."/>
            <person name="Culley D."/>
            <person name="Daum C."/>
            <person name="Ezra D."/>
            <person name="Gonzalez J."/>
            <person name="Henrissat B."/>
            <person name="Kuo A."/>
            <person name="Liang C."/>
            <person name="Lipzen A."/>
            <person name="Lutzoni F."/>
            <person name="Magnuson J."/>
            <person name="Mondo S."/>
            <person name="Nolan M."/>
            <person name="Ohm R."/>
            <person name="Pangilinan J."/>
            <person name="Park H.-J."/>
            <person name="Ramirez L."/>
            <person name="Alfaro M."/>
            <person name="Sun H."/>
            <person name="Tritt A."/>
            <person name="Yoshinaga Y."/>
            <person name="Zwiers L.-H."/>
            <person name="Turgeon B."/>
            <person name="Goodwin S."/>
            <person name="Spatafora J."/>
            <person name="Crous P."/>
            <person name="Grigoriev I."/>
        </authorList>
    </citation>
    <scope>NUCLEOTIDE SEQUENCE</scope>
    <source>
        <strain evidence="3">CBS 107.79</strain>
    </source>
</reference>
<evidence type="ECO:0000259" key="2">
    <source>
        <dbReference type="Pfam" id="PF04909"/>
    </source>
</evidence>
<organism evidence="3 4">
    <name type="scientific">Bimuria novae-zelandiae CBS 107.79</name>
    <dbReference type="NCBI Taxonomy" id="1447943"/>
    <lineage>
        <taxon>Eukaryota</taxon>
        <taxon>Fungi</taxon>
        <taxon>Dikarya</taxon>
        <taxon>Ascomycota</taxon>
        <taxon>Pezizomycotina</taxon>
        <taxon>Dothideomycetes</taxon>
        <taxon>Pleosporomycetidae</taxon>
        <taxon>Pleosporales</taxon>
        <taxon>Massarineae</taxon>
        <taxon>Didymosphaeriaceae</taxon>
        <taxon>Bimuria</taxon>
    </lineage>
</organism>
<dbReference type="PANTHER" id="PTHR43569">
    <property type="entry name" value="AMIDOHYDROLASE"/>
    <property type="match status" value="1"/>
</dbReference>
<evidence type="ECO:0000313" key="3">
    <source>
        <dbReference type="EMBL" id="KAF1971639.1"/>
    </source>
</evidence>
<protein>
    <recommendedName>
        <fullName evidence="2">Amidohydrolase-related domain-containing protein</fullName>
    </recommendedName>
</protein>
<evidence type="ECO:0000313" key="4">
    <source>
        <dbReference type="Proteomes" id="UP000800036"/>
    </source>
</evidence>
<evidence type="ECO:0000256" key="1">
    <source>
        <dbReference type="ARBA" id="ARBA00038310"/>
    </source>
</evidence>
<dbReference type="Proteomes" id="UP000800036">
    <property type="component" value="Unassembled WGS sequence"/>
</dbReference>
<dbReference type="EMBL" id="ML976692">
    <property type="protein sequence ID" value="KAF1971639.1"/>
    <property type="molecule type" value="Genomic_DNA"/>
</dbReference>
<dbReference type="GO" id="GO:0016787">
    <property type="term" value="F:hydrolase activity"/>
    <property type="evidence" value="ECO:0007669"/>
    <property type="project" value="InterPro"/>
</dbReference>
<dbReference type="AlphaFoldDB" id="A0A6A5V5V0"/>
<dbReference type="Gene3D" id="3.20.20.140">
    <property type="entry name" value="Metal-dependent hydrolases"/>
    <property type="match status" value="1"/>
</dbReference>
<proteinExistence type="inferred from homology"/>
<accession>A0A6A5V5V0</accession>
<keyword evidence="4" id="KW-1185">Reference proteome</keyword>